<accession>A0A0J6YDR4</accession>
<reference evidence="2" key="1">
    <citation type="journal article" date="2010" name="Genome Res.">
        <title>Population genomic sequencing of Coccidioides fungi reveals recent hybridization and transposon control.</title>
        <authorList>
            <person name="Neafsey D.E."/>
            <person name="Barker B.M."/>
            <person name="Sharpton T.J."/>
            <person name="Stajich J.E."/>
            <person name="Park D.J."/>
            <person name="Whiston E."/>
            <person name="Hung C.-Y."/>
            <person name="McMahan C."/>
            <person name="White J."/>
            <person name="Sykes S."/>
            <person name="Heiman D."/>
            <person name="Young S."/>
            <person name="Zeng Q."/>
            <person name="Abouelleil A."/>
            <person name="Aftuck L."/>
            <person name="Bessette D."/>
            <person name="Brown A."/>
            <person name="FitzGerald M."/>
            <person name="Lui A."/>
            <person name="Macdonald J.P."/>
            <person name="Priest M."/>
            <person name="Orbach M.J."/>
            <person name="Galgiani J.N."/>
            <person name="Kirkland T.N."/>
            <person name="Cole G.T."/>
            <person name="Birren B.W."/>
            <person name="Henn M.R."/>
            <person name="Taylor J.W."/>
            <person name="Rounsley S.D."/>
        </authorList>
    </citation>
    <scope>NUCLEOTIDE SEQUENCE [LARGE SCALE GENOMIC DNA]</scope>
    <source>
        <strain evidence="2">RMSCC 2394</strain>
    </source>
</reference>
<name>A0A0J6YDR4_COCIT</name>
<dbReference type="AlphaFoldDB" id="A0A0J6YDR4"/>
<evidence type="ECO:0000313" key="2">
    <source>
        <dbReference type="Proteomes" id="UP000054565"/>
    </source>
</evidence>
<dbReference type="EMBL" id="DS028095">
    <property type="protein sequence ID" value="KMP05048.1"/>
    <property type="molecule type" value="Genomic_DNA"/>
</dbReference>
<organism evidence="1 2">
    <name type="scientific">Coccidioides immitis RMSCC 2394</name>
    <dbReference type="NCBI Taxonomy" id="404692"/>
    <lineage>
        <taxon>Eukaryota</taxon>
        <taxon>Fungi</taxon>
        <taxon>Dikarya</taxon>
        <taxon>Ascomycota</taxon>
        <taxon>Pezizomycotina</taxon>
        <taxon>Eurotiomycetes</taxon>
        <taxon>Eurotiomycetidae</taxon>
        <taxon>Onygenales</taxon>
        <taxon>Onygenaceae</taxon>
        <taxon>Coccidioides</taxon>
    </lineage>
</organism>
<proteinExistence type="predicted"/>
<dbReference type="Proteomes" id="UP000054565">
    <property type="component" value="Unassembled WGS sequence"/>
</dbReference>
<protein>
    <submittedName>
        <fullName evidence="1">Uncharacterized protein</fullName>
    </submittedName>
</protein>
<sequence>MKITRHRSSTATSSLALDGGHFSAKGQGGFVGALVRWRWRRGACVGVLYPAGNGARIDEQIYDSVAVPPCRVYSGEEPCARPRTRVQNTPIGAGRLLSDRKEERTLYSVLRMEARQKELIQGCVAGQQRLQPGQS</sequence>
<evidence type="ECO:0000313" key="1">
    <source>
        <dbReference type="EMBL" id="KMP05048.1"/>
    </source>
</evidence>
<gene>
    <name evidence="1" type="ORF">CIRG_04729</name>
</gene>